<dbReference type="PANTHER" id="PTHR35565:SF3">
    <property type="entry name" value="TYPE VI SECRETION SYSTEM SHEATH PROTEIN TSSC1"/>
    <property type="match status" value="1"/>
</dbReference>
<evidence type="ECO:0000313" key="4">
    <source>
        <dbReference type="Proteomes" id="UP000266693"/>
    </source>
</evidence>
<feature type="domain" description="TssC1 C-terminal" evidence="2">
    <location>
        <begin position="380"/>
        <end position="491"/>
    </location>
</feature>
<sequence>MAQEALQGQDAPQAEAIALDDFSSLLQKEFKPGDDTRKSRIEDAVQTLAQQALTNAQTVSGDVYQTIDAMVAALDRKLSDQVNAIIHHPDFKQLESAWRGLNYLVMNTSTGKDLKIRVMNMSKEECRKMFRQYRDAAWDQSPLFKKVYESEFGQLGGQPYGAFTCDYQFDHSAPDLEVMKGLSKIGAASHAPFIAGAAPTLFGMSSWTELSNPRDLGKLFDATDYMAWRTFRASEDSRYMALTMPRFLGRPVYGAKSEPVDEFDFEEDIGGDHENYSWVNASYAMAVRITEAFSNYGWCTRIRGVESGGTVEGLPTATFPTDDGGLDMKCPTEIAISDRREAELSAAGLISLIHRKNTDQATFIGAQTLHKPKAFENADATANANLSARLPYIFASCRFAHYLKCMVRDWVGGTREAPQLSRDLSDWVMQFVDGAPEMSSEETKAKLPLKDAKVEVVPDEENPGYYKGKFMFVPHYQLEGMDVALSMVSRLPKSA</sequence>
<dbReference type="InterPro" id="IPR044032">
    <property type="entry name" value="TssC1_C"/>
</dbReference>
<dbReference type="Pfam" id="PF05943">
    <property type="entry name" value="VipB"/>
    <property type="match status" value="1"/>
</dbReference>
<dbReference type="EMBL" id="QWLV01000006">
    <property type="protein sequence ID" value="RHW17013.1"/>
    <property type="molecule type" value="Genomic_DNA"/>
</dbReference>
<dbReference type="InterPro" id="IPR010269">
    <property type="entry name" value="T6SS_TssC-like"/>
</dbReference>
<proteinExistence type="predicted"/>
<dbReference type="PANTHER" id="PTHR35565">
    <property type="entry name" value="CYTOPLASMIC PROTEIN-RELATED"/>
    <property type="match status" value="1"/>
</dbReference>
<feature type="domain" description="TssC1 N-terminal" evidence="1">
    <location>
        <begin position="68"/>
        <end position="370"/>
    </location>
</feature>
<dbReference type="InterPro" id="IPR044031">
    <property type="entry name" value="TssC1_N"/>
</dbReference>
<accession>A0A396RRS0</accession>
<dbReference type="OrthoDB" id="9764000at2"/>
<gene>
    <name evidence="3" type="primary">tssC</name>
    <name evidence="3" type="ORF">D1610_12870</name>
</gene>
<evidence type="ECO:0000313" key="3">
    <source>
        <dbReference type="EMBL" id="RHW17013.1"/>
    </source>
</evidence>
<evidence type="ECO:0000259" key="1">
    <source>
        <dbReference type="Pfam" id="PF05943"/>
    </source>
</evidence>
<dbReference type="RefSeq" id="WP_118864594.1">
    <property type="nucleotide sequence ID" value="NZ_QWLV01000006.1"/>
</dbReference>
<reference evidence="3 4" key="1">
    <citation type="submission" date="2018-08" db="EMBL/GenBank/DDBJ databases">
        <title>The multiple taxonomic identification of Sphingomonas gilva.</title>
        <authorList>
            <person name="Zhu D."/>
            <person name="Zheng S."/>
        </authorList>
    </citation>
    <scope>NUCLEOTIDE SEQUENCE [LARGE SCALE GENOMIC DNA]</scope>
    <source>
        <strain evidence="3 4">ZDH117</strain>
    </source>
</reference>
<protein>
    <submittedName>
        <fullName evidence="3">Type VI secretion system contractile sheath large subunit</fullName>
    </submittedName>
</protein>
<comment type="caution">
    <text evidence="3">The sequence shown here is derived from an EMBL/GenBank/DDBJ whole genome shotgun (WGS) entry which is preliminary data.</text>
</comment>
<dbReference type="AlphaFoldDB" id="A0A396RRS0"/>
<keyword evidence="4" id="KW-1185">Reference proteome</keyword>
<dbReference type="Pfam" id="PF18945">
    <property type="entry name" value="VipB_2"/>
    <property type="match status" value="1"/>
</dbReference>
<name>A0A396RRS0_9SPHN</name>
<organism evidence="3 4">
    <name type="scientific">Sphingomonas gilva</name>
    <dbReference type="NCBI Taxonomy" id="2305907"/>
    <lineage>
        <taxon>Bacteria</taxon>
        <taxon>Pseudomonadati</taxon>
        <taxon>Pseudomonadota</taxon>
        <taxon>Alphaproteobacteria</taxon>
        <taxon>Sphingomonadales</taxon>
        <taxon>Sphingomonadaceae</taxon>
        <taxon>Sphingomonas</taxon>
    </lineage>
</organism>
<evidence type="ECO:0000259" key="2">
    <source>
        <dbReference type="Pfam" id="PF18945"/>
    </source>
</evidence>
<dbReference type="NCBIfam" id="TIGR03355">
    <property type="entry name" value="VI_chp_2"/>
    <property type="match status" value="1"/>
</dbReference>
<dbReference type="Proteomes" id="UP000266693">
    <property type="component" value="Unassembled WGS sequence"/>
</dbReference>